<protein>
    <submittedName>
        <fullName evidence="1">Uncharacterized protein</fullName>
    </submittedName>
</protein>
<comment type="caution">
    <text evidence="1">The sequence shown here is derived from an EMBL/GenBank/DDBJ whole genome shotgun (WGS) entry which is preliminary data.</text>
</comment>
<reference evidence="1" key="1">
    <citation type="journal article" date="2022" name="bioRxiv">
        <title>Sequencing and chromosome-scale assembly of the giantPleurodeles waltlgenome.</title>
        <authorList>
            <person name="Brown T."/>
            <person name="Elewa A."/>
            <person name="Iarovenko S."/>
            <person name="Subramanian E."/>
            <person name="Araus A.J."/>
            <person name="Petzold A."/>
            <person name="Susuki M."/>
            <person name="Suzuki K.-i.T."/>
            <person name="Hayashi T."/>
            <person name="Toyoda A."/>
            <person name="Oliveira C."/>
            <person name="Osipova E."/>
            <person name="Leigh N.D."/>
            <person name="Simon A."/>
            <person name="Yun M.H."/>
        </authorList>
    </citation>
    <scope>NUCLEOTIDE SEQUENCE</scope>
    <source>
        <strain evidence="1">20211129_DDA</strain>
        <tissue evidence="1">Liver</tissue>
    </source>
</reference>
<organism evidence="1 2">
    <name type="scientific">Pleurodeles waltl</name>
    <name type="common">Iberian ribbed newt</name>
    <dbReference type="NCBI Taxonomy" id="8319"/>
    <lineage>
        <taxon>Eukaryota</taxon>
        <taxon>Metazoa</taxon>
        <taxon>Chordata</taxon>
        <taxon>Craniata</taxon>
        <taxon>Vertebrata</taxon>
        <taxon>Euteleostomi</taxon>
        <taxon>Amphibia</taxon>
        <taxon>Batrachia</taxon>
        <taxon>Caudata</taxon>
        <taxon>Salamandroidea</taxon>
        <taxon>Salamandridae</taxon>
        <taxon>Pleurodelinae</taxon>
        <taxon>Pleurodeles</taxon>
    </lineage>
</organism>
<evidence type="ECO:0000313" key="2">
    <source>
        <dbReference type="Proteomes" id="UP001066276"/>
    </source>
</evidence>
<keyword evidence="2" id="KW-1185">Reference proteome</keyword>
<proteinExistence type="predicted"/>
<dbReference type="PROSITE" id="PS51257">
    <property type="entry name" value="PROKAR_LIPOPROTEIN"/>
    <property type="match status" value="1"/>
</dbReference>
<gene>
    <name evidence="1" type="ORF">NDU88_002846</name>
</gene>
<sequence length="172" mass="18634">MSRYIVPPILGHIFDAIYPWISLFSCFSSATYFEGLGAIAGLPRLIAVIPVALGPPPGEQRSCRADFGAVAAPLLGRDLGLALEARGDEARCLCRMRGAALLWQDVAPITVSTWRRLGGLTQLATGEARVLVPGQPEIWGAGRGPLRRFSGRGRHCSWLLLVRLIDGTYRPL</sequence>
<evidence type="ECO:0000313" key="1">
    <source>
        <dbReference type="EMBL" id="KAJ1186061.1"/>
    </source>
</evidence>
<name>A0AAV7UBP7_PLEWA</name>
<dbReference type="Proteomes" id="UP001066276">
    <property type="component" value="Chromosome 3_1"/>
</dbReference>
<accession>A0AAV7UBP7</accession>
<dbReference type="AlphaFoldDB" id="A0AAV7UBP7"/>
<dbReference type="EMBL" id="JANPWB010000005">
    <property type="protein sequence ID" value="KAJ1186061.1"/>
    <property type="molecule type" value="Genomic_DNA"/>
</dbReference>